<feature type="compositionally biased region" description="Basic and acidic residues" evidence="1">
    <location>
        <begin position="138"/>
        <end position="172"/>
    </location>
</feature>
<keyword evidence="2" id="KW-0472">Membrane</keyword>
<dbReference type="EMBL" id="JBHSQO010000006">
    <property type="protein sequence ID" value="MFC6089289.1"/>
    <property type="molecule type" value="Genomic_DNA"/>
</dbReference>
<evidence type="ECO:0000256" key="2">
    <source>
        <dbReference type="SAM" id="Phobius"/>
    </source>
</evidence>
<feature type="compositionally biased region" description="Pro residues" evidence="1">
    <location>
        <begin position="417"/>
        <end position="428"/>
    </location>
</feature>
<reference evidence="4" key="1">
    <citation type="journal article" date="2019" name="Int. J. Syst. Evol. Microbiol.">
        <title>The Global Catalogue of Microorganisms (GCM) 10K type strain sequencing project: providing services to taxonomists for standard genome sequencing and annotation.</title>
        <authorList>
            <consortium name="The Broad Institute Genomics Platform"/>
            <consortium name="The Broad Institute Genome Sequencing Center for Infectious Disease"/>
            <person name="Wu L."/>
            <person name="Ma J."/>
        </authorList>
    </citation>
    <scope>NUCLEOTIDE SEQUENCE [LARGE SCALE GENOMIC DNA]</scope>
    <source>
        <strain evidence="4">CGMCC 4.7246</strain>
    </source>
</reference>
<feature type="compositionally biased region" description="Basic and acidic residues" evidence="1">
    <location>
        <begin position="60"/>
        <end position="96"/>
    </location>
</feature>
<organism evidence="3 4">
    <name type="scientific">Saccharothrix lopnurensis</name>
    <dbReference type="NCBI Taxonomy" id="1670621"/>
    <lineage>
        <taxon>Bacteria</taxon>
        <taxon>Bacillati</taxon>
        <taxon>Actinomycetota</taxon>
        <taxon>Actinomycetes</taxon>
        <taxon>Pseudonocardiales</taxon>
        <taxon>Pseudonocardiaceae</taxon>
        <taxon>Saccharothrix</taxon>
    </lineage>
</organism>
<feature type="region of interest" description="Disordered" evidence="1">
    <location>
        <begin position="313"/>
        <end position="613"/>
    </location>
</feature>
<proteinExistence type="predicted"/>
<feature type="compositionally biased region" description="Basic and acidic residues" evidence="1">
    <location>
        <begin position="351"/>
        <end position="371"/>
    </location>
</feature>
<dbReference type="Proteomes" id="UP001596220">
    <property type="component" value="Unassembled WGS sequence"/>
</dbReference>
<accession>A0ABW1P101</accession>
<evidence type="ECO:0000256" key="1">
    <source>
        <dbReference type="SAM" id="MobiDB-lite"/>
    </source>
</evidence>
<feature type="compositionally biased region" description="Polar residues" evidence="1">
    <location>
        <begin position="570"/>
        <end position="584"/>
    </location>
</feature>
<evidence type="ECO:0000313" key="3">
    <source>
        <dbReference type="EMBL" id="MFC6089289.1"/>
    </source>
</evidence>
<feature type="compositionally biased region" description="Pro residues" evidence="1">
    <location>
        <begin position="439"/>
        <end position="457"/>
    </location>
</feature>
<sequence>MSSLFGQVWLWSLLSFAAGVALTWLIMVRPAKRQLEEAEDRLLTAPRPTTTTTAITPAPVRDRADDWHVEASRSLTDDVRPPDPPRYDAADLKREELLEELDDEHRPLTDFEEEHDFPELDDDRPRSLFDRSAPQGGDAREPLGAEAGRDSAGRELAGREVPGREVPGRDPAGRGSSAREVSVPSRRGVDEEPELPAEETHLMPAVPVAEVAPRREEPVAPPEVRAFQPREVWREETVVQEVYDQDHLPGRHQEEDDEPERRGSEETALIPATELARAIAEVDRDDPQVWPEHDLTGHFAPVDVEADRHGPATEILRPVSGERSAPPVPEVEPRERRAPEVVAAPEVPPAPRHEAPTGEPRHSDTWPEDGRSGNAWSGDVRAGDARAGDVRAGDDHPTEVRPVEPEPFEPAFVEPTPAEPTPAEPEPFVPTFVEHQTPEPAPKPAAAPEPEPAPKPAPAAKEEPTRPRSLFEPLPTSEAEAEPEPEPSRPAARVGDDQPFVPKLAPELLAATGGDQVTAGSTAGTGLPQRSARRSGDRRASSPASTPAPAPKPAVPPAARPVRPRPVGFSPSTGGRPASSSTRYRGQEEGFNPRSPFGPGSVLPKSDGMAPAPDFQVKATLTGRRYFTSESANFRETRADVWFRTTSDAEKAGFHQAP</sequence>
<feature type="compositionally biased region" description="Pro residues" evidence="1">
    <location>
        <begin position="546"/>
        <end position="559"/>
    </location>
</feature>
<feature type="compositionally biased region" description="Acidic residues" evidence="1">
    <location>
        <begin position="110"/>
        <end position="122"/>
    </location>
</feature>
<feature type="compositionally biased region" description="Basic and acidic residues" evidence="1">
    <location>
        <begin position="244"/>
        <end position="265"/>
    </location>
</feature>
<evidence type="ECO:0000313" key="4">
    <source>
        <dbReference type="Proteomes" id="UP001596220"/>
    </source>
</evidence>
<keyword evidence="2" id="KW-1133">Transmembrane helix</keyword>
<feature type="compositionally biased region" description="Low complexity" evidence="1">
    <location>
        <begin position="44"/>
        <end position="59"/>
    </location>
</feature>
<keyword evidence="2" id="KW-0812">Transmembrane</keyword>
<feature type="transmembrane region" description="Helical" evidence="2">
    <location>
        <begin position="6"/>
        <end position="27"/>
    </location>
</feature>
<dbReference type="RefSeq" id="WP_380634391.1">
    <property type="nucleotide sequence ID" value="NZ_JBHSQO010000006.1"/>
</dbReference>
<comment type="caution">
    <text evidence="3">The sequence shown here is derived from an EMBL/GenBank/DDBJ whole genome shotgun (WGS) entry which is preliminary data.</text>
</comment>
<protein>
    <submittedName>
        <fullName evidence="3">Uncharacterized protein</fullName>
    </submittedName>
</protein>
<feature type="region of interest" description="Disordered" evidence="1">
    <location>
        <begin position="39"/>
        <end position="206"/>
    </location>
</feature>
<gene>
    <name evidence="3" type="ORF">ACFP3R_08410</name>
</gene>
<feature type="compositionally biased region" description="Basic and acidic residues" evidence="1">
    <location>
        <begin position="381"/>
        <end position="404"/>
    </location>
</feature>
<name>A0ABW1P101_9PSEU</name>
<feature type="region of interest" description="Disordered" evidence="1">
    <location>
        <begin position="241"/>
        <end position="267"/>
    </location>
</feature>
<keyword evidence="4" id="KW-1185">Reference proteome</keyword>